<gene>
    <name evidence="4" type="ORF">BJP34_12015</name>
</gene>
<dbReference type="SUPFAM" id="SSF143990">
    <property type="entry name" value="YbiA-like"/>
    <property type="match status" value="1"/>
</dbReference>
<comment type="catalytic activity">
    <reaction evidence="2">
        <text>2,5-diamino-6-hydroxy-4-(5-phosphoribosylamino)-pyrimidine + H2O = 2,5,6-triamino-4-hydroxypyrimidine + D-ribose 5-phosphate</text>
        <dbReference type="Rhea" id="RHEA:23436"/>
        <dbReference type="ChEBI" id="CHEBI:15377"/>
        <dbReference type="ChEBI" id="CHEBI:58614"/>
        <dbReference type="ChEBI" id="CHEBI:78346"/>
        <dbReference type="ChEBI" id="CHEBI:137796"/>
    </reaction>
</comment>
<dbReference type="OrthoDB" id="67297at2"/>
<organism evidence="4 5">
    <name type="scientific">Moorena producens PAL-8-15-08-1</name>
    <dbReference type="NCBI Taxonomy" id="1458985"/>
    <lineage>
        <taxon>Bacteria</taxon>
        <taxon>Bacillati</taxon>
        <taxon>Cyanobacteriota</taxon>
        <taxon>Cyanophyceae</taxon>
        <taxon>Coleofasciculales</taxon>
        <taxon>Coleofasciculaceae</taxon>
        <taxon>Moorena</taxon>
    </lineage>
</organism>
<evidence type="ECO:0000313" key="5">
    <source>
        <dbReference type="Proteomes" id="UP000177870"/>
    </source>
</evidence>
<dbReference type="STRING" id="1458985.BJP34_12015"/>
<reference evidence="5" key="1">
    <citation type="submission" date="2016-10" db="EMBL/GenBank/DDBJ databases">
        <title>Comparative genomics uncovers the prolific and rare metabolic potential of the cyanobacterial genus Moorea.</title>
        <authorList>
            <person name="Leao T."/>
            <person name="Castelao G."/>
            <person name="Korobeynikov A."/>
            <person name="Monroe E.A."/>
            <person name="Podell S."/>
            <person name="Glukhov E."/>
            <person name="Allen E."/>
            <person name="Gerwick W.H."/>
            <person name="Gerwick L."/>
        </authorList>
    </citation>
    <scope>NUCLEOTIDE SEQUENCE [LARGE SCALE GENOMIC DNA]</scope>
    <source>
        <strain evidence="5">PAL-8-15-08-1</strain>
    </source>
</reference>
<dbReference type="CDD" id="cd15457">
    <property type="entry name" value="NADAR"/>
    <property type="match status" value="1"/>
</dbReference>
<dbReference type="Proteomes" id="UP000177870">
    <property type="component" value="Chromosome"/>
</dbReference>
<name>A0A1D8TRL5_9CYAN</name>
<dbReference type="RefSeq" id="WP_070392547.1">
    <property type="nucleotide sequence ID" value="NZ_CP017599.1"/>
</dbReference>
<proteinExistence type="predicted"/>
<comment type="catalytic activity">
    <reaction evidence="1">
        <text>5-amino-6-(5-phospho-D-ribosylamino)uracil + H2O = 5,6-diaminouracil + D-ribose 5-phosphate</text>
        <dbReference type="Rhea" id="RHEA:55020"/>
        <dbReference type="ChEBI" id="CHEBI:15377"/>
        <dbReference type="ChEBI" id="CHEBI:46252"/>
        <dbReference type="ChEBI" id="CHEBI:58453"/>
        <dbReference type="ChEBI" id="CHEBI:78346"/>
    </reaction>
</comment>
<accession>A0A1D8TRL5</accession>
<feature type="domain" description="NADAR" evidence="3">
    <location>
        <begin position="4"/>
        <end position="146"/>
    </location>
</feature>
<dbReference type="InterPro" id="IPR012816">
    <property type="entry name" value="NADAR"/>
</dbReference>
<evidence type="ECO:0000256" key="1">
    <source>
        <dbReference type="ARBA" id="ARBA00000022"/>
    </source>
</evidence>
<evidence type="ECO:0000313" key="4">
    <source>
        <dbReference type="EMBL" id="AOX00076.1"/>
    </source>
</evidence>
<dbReference type="InterPro" id="IPR037238">
    <property type="entry name" value="YbiA-like_sf"/>
</dbReference>
<sequence>MTIYFYGTRQKPYGCFSNFSRHGFELDELWWATSEHFFQAQKFVTTDSSWYDKIRNAKTPKEAAKMGRDRSHPLRDDWEKVKDEIMQRGVLRKFETHGDLRQLLLATGDQLIVENSPIDYYWGCGADGSGKNKLGEILMTVRAILRDKQLDVNDSIFI</sequence>
<dbReference type="KEGG" id="mpro:BJP34_12015"/>
<dbReference type="AlphaFoldDB" id="A0A1D8TRL5"/>
<dbReference type="Pfam" id="PF08719">
    <property type="entry name" value="NADAR"/>
    <property type="match status" value="1"/>
</dbReference>
<dbReference type="EMBL" id="CP017599">
    <property type="protein sequence ID" value="AOX00076.1"/>
    <property type="molecule type" value="Genomic_DNA"/>
</dbReference>
<protein>
    <submittedName>
        <fullName evidence="4">Swarming motility protein ybiA</fullName>
    </submittedName>
</protein>
<evidence type="ECO:0000259" key="3">
    <source>
        <dbReference type="Pfam" id="PF08719"/>
    </source>
</evidence>
<evidence type="ECO:0000256" key="2">
    <source>
        <dbReference type="ARBA" id="ARBA00000751"/>
    </source>
</evidence>
<dbReference type="Gene3D" id="1.10.357.40">
    <property type="entry name" value="YbiA-like"/>
    <property type="match status" value="1"/>
</dbReference>
<dbReference type="NCBIfam" id="TIGR02464">
    <property type="entry name" value="ribofla_fusion"/>
    <property type="match status" value="1"/>
</dbReference>